<evidence type="ECO:0000256" key="2">
    <source>
        <dbReference type="ARBA" id="ARBA00022448"/>
    </source>
</evidence>
<keyword evidence="4 7" id="KW-0812">Transmembrane</keyword>
<dbReference type="PROSITE" id="PS50928">
    <property type="entry name" value="ABC_TM1"/>
    <property type="match status" value="1"/>
</dbReference>
<accession>A0A3E0HBH9</accession>
<dbReference type="SUPFAM" id="SSF161098">
    <property type="entry name" value="MetI-like"/>
    <property type="match status" value="1"/>
</dbReference>
<evidence type="ECO:0000256" key="3">
    <source>
        <dbReference type="ARBA" id="ARBA00022475"/>
    </source>
</evidence>
<feature type="transmembrane region" description="Helical" evidence="7">
    <location>
        <begin position="245"/>
        <end position="269"/>
    </location>
</feature>
<feature type="transmembrane region" description="Helical" evidence="7">
    <location>
        <begin position="198"/>
        <end position="224"/>
    </location>
</feature>
<evidence type="ECO:0000259" key="9">
    <source>
        <dbReference type="PROSITE" id="PS50928"/>
    </source>
</evidence>
<feature type="transmembrane region" description="Helical" evidence="7">
    <location>
        <begin position="117"/>
        <end position="138"/>
    </location>
</feature>
<reference evidence="10 11" key="1">
    <citation type="submission" date="2018-08" db="EMBL/GenBank/DDBJ databases">
        <title>Genomic Encyclopedia of Archaeal and Bacterial Type Strains, Phase II (KMG-II): from individual species to whole genera.</title>
        <authorList>
            <person name="Goeker M."/>
        </authorList>
    </citation>
    <scope>NUCLEOTIDE SEQUENCE [LARGE SCALE GENOMIC DNA]</scope>
    <source>
        <strain evidence="10 11">DSM 45791</strain>
    </source>
</reference>
<keyword evidence="11" id="KW-1185">Reference proteome</keyword>
<evidence type="ECO:0000256" key="1">
    <source>
        <dbReference type="ARBA" id="ARBA00004651"/>
    </source>
</evidence>
<feature type="region of interest" description="Disordered" evidence="8">
    <location>
        <begin position="1"/>
        <end position="41"/>
    </location>
</feature>
<dbReference type="GO" id="GO:0005886">
    <property type="term" value="C:plasma membrane"/>
    <property type="evidence" value="ECO:0007669"/>
    <property type="project" value="UniProtKB-SubCell"/>
</dbReference>
<sequence>MSRDDLSTERDVSAMSTVSNTTFTERPPDGPVTLTDSGSVSPSVISRWNPRELLLTMLFLAPAVAGLGAFVIFPLFQAVYLATMGSDILGNPTRFVGLQHFAELLTPDFGAVLLRTAGFTLIVVVAGVVLPMALAVPLSQRLPGMRVFRTLFTLPFAYSASAASVVWLLMLNPAMSPVNWLLQLAGVSAPGWTTDSGWALVTVAGVTVWMVSGFNLLVLAAGLAGLDEQVLEAARIDGATGVRNFTSIVLPMISPSLFFVIVTTTLTALQSLGQPQVMTDGGPNGATSTLVYSIFNQAFHNNNSNYGLASAQGLVLLIVGVLLAAVQFGVIERRVHYR</sequence>
<dbReference type="Gene3D" id="1.10.3720.10">
    <property type="entry name" value="MetI-like"/>
    <property type="match status" value="1"/>
</dbReference>
<evidence type="ECO:0000313" key="10">
    <source>
        <dbReference type="EMBL" id="REH41231.1"/>
    </source>
</evidence>
<comment type="caution">
    <text evidence="10">The sequence shown here is derived from an EMBL/GenBank/DDBJ whole genome shotgun (WGS) entry which is preliminary data.</text>
</comment>
<keyword evidence="3" id="KW-1003">Cell membrane</keyword>
<feature type="compositionally biased region" description="Polar residues" evidence="8">
    <location>
        <begin position="14"/>
        <end position="24"/>
    </location>
</feature>
<dbReference type="Pfam" id="PF00528">
    <property type="entry name" value="BPD_transp_1"/>
    <property type="match status" value="1"/>
</dbReference>
<comment type="subcellular location">
    <subcellularLocation>
        <location evidence="1 7">Cell membrane</location>
        <topology evidence="1 7">Multi-pass membrane protein</topology>
    </subcellularLocation>
</comment>
<keyword evidence="2 7" id="KW-0813">Transport</keyword>
<organism evidence="10 11">
    <name type="scientific">Kutzneria buriramensis</name>
    <dbReference type="NCBI Taxonomy" id="1045776"/>
    <lineage>
        <taxon>Bacteria</taxon>
        <taxon>Bacillati</taxon>
        <taxon>Actinomycetota</taxon>
        <taxon>Actinomycetes</taxon>
        <taxon>Pseudonocardiales</taxon>
        <taxon>Pseudonocardiaceae</taxon>
        <taxon>Kutzneria</taxon>
    </lineage>
</organism>
<feature type="transmembrane region" description="Helical" evidence="7">
    <location>
        <begin position="150"/>
        <end position="170"/>
    </location>
</feature>
<evidence type="ECO:0000256" key="6">
    <source>
        <dbReference type="ARBA" id="ARBA00023136"/>
    </source>
</evidence>
<dbReference type="InterPro" id="IPR000515">
    <property type="entry name" value="MetI-like"/>
</dbReference>
<feature type="transmembrane region" description="Helical" evidence="7">
    <location>
        <begin position="309"/>
        <end position="331"/>
    </location>
</feature>
<feature type="domain" description="ABC transmembrane type-1" evidence="9">
    <location>
        <begin position="113"/>
        <end position="327"/>
    </location>
</feature>
<evidence type="ECO:0000256" key="8">
    <source>
        <dbReference type="SAM" id="MobiDB-lite"/>
    </source>
</evidence>
<keyword evidence="5 7" id="KW-1133">Transmembrane helix</keyword>
<evidence type="ECO:0000256" key="5">
    <source>
        <dbReference type="ARBA" id="ARBA00022989"/>
    </source>
</evidence>
<keyword evidence="6 7" id="KW-0472">Membrane</keyword>
<dbReference type="Proteomes" id="UP000256269">
    <property type="component" value="Unassembled WGS sequence"/>
</dbReference>
<protein>
    <submittedName>
        <fullName evidence="10">sn-glycerol 3-phosphate transport system permease protein</fullName>
    </submittedName>
</protein>
<feature type="compositionally biased region" description="Basic and acidic residues" evidence="8">
    <location>
        <begin position="1"/>
        <end position="12"/>
    </location>
</feature>
<proteinExistence type="inferred from homology"/>
<dbReference type="CDD" id="cd06261">
    <property type="entry name" value="TM_PBP2"/>
    <property type="match status" value="1"/>
</dbReference>
<dbReference type="AlphaFoldDB" id="A0A3E0HBH9"/>
<comment type="similarity">
    <text evidence="7">Belongs to the binding-protein-dependent transport system permease family.</text>
</comment>
<dbReference type="PANTHER" id="PTHR30193">
    <property type="entry name" value="ABC TRANSPORTER PERMEASE PROTEIN"/>
    <property type="match status" value="1"/>
</dbReference>
<dbReference type="EMBL" id="QUNO01000012">
    <property type="protein sequence ID" value="REH41231.1"/>
    <property type="molecule type" value="Genomic_DNA"/>
</dbReference>
<dbReference type="PANTHER" id="PTHR30193:SF37">
    <property type="entry name" value="INNER MEMBRANE ABC TRANSPORTER PERMEASE PROTEIN YCJO"/>
    <property type="match status" value="1"/>
</dbReference>
<dbReference type="InterPro" id="IPR051393">
    <property type="entry name" value="ABC_transporter_permease"/>
</dbReference>
<dbReference type="InterPro" id="IPR035906">
    <property type="entry name" value="MetI-like_sf"/>
</dbReference>
<evidence type="ECO:0000313" key="11">
    <source>
        <dbReference type="Proteomes" id="UP000256269"/>
    </source>
</evidence>
<dbReference type="GO" id="GO:0055085">
    <property type="term" value="P:transmembrane transport"/>
    <property type="evidence" value="ECO:0007669"/>
    <property type="project" value="InterPro"/>
</dbReference>
<evidence type="ECO:0000256" key="4">
    <source>
        <dbReference type="ARBA" id="ARBA00022692"/>
    </source>
</evidence>
<name>A0A3E0HBH9_9PSEU</name>
<feature type="transmembrane region" description="Helical" evidence="7">
    <location>
        <begin position="53"/>
        <end position="76"/>
    </location>
</feature>
<evidence type="ECO:0000256" key="7">
    <source>
        <dbReference type="RuleBase" id="RU363032"/>
    </source>
</evidence>
<gene>
    <name evidence="10" type="ORF">BCF44_112315</name>
</gene>